<dbReference type="Proteomes" id="UP000195569">
    <property type="component" value="Unassembled WGS sequence"/>
</dbReference>
<evidence type="ECO:0000256" key="3">
    <source>
        <dbReference type="ARBA" id="ARBA00022989"/>
    </source>
</evidence>
<name>A0A1N7SDT2_9BURK</name>
<feature type="transmembrane region" description="Helical" evidence="5">
    <location>
        <begin position="146"/>
        <end position="169"/>
    </location>
</feature>
<dbReference type="SUPFAM" id="SSF103473">
    <property type="entry name" value="MFS general substrate transporter"/>
    <property type="match status" value="1"/>
</dbReference>
<dbReference type="InterPro" id="IPR036259">
    <property type="entry name" value="MFS_trans_sf"/>
</dbReference>
<dbReference type="InterPro" id="IPR020846">
    <property type="entry name" value="MFS_dom"/>
</dbReference>
<organism evidence="7 8">
    <name type="scientific">Paraburkholderia piptadeniae</name>
    <dbReference type="NCBI Taxonomy" id="1701573"/>
    <lineage>
        <taxon>Bacteria</taxon>
        <taxon>Pseudomonadati</taxon>
        <taxon>Pseudomonadota</taxon>
        <taxon>Betaproteobacteria</taxon>
        <taxon>Burkholderiales</taxon>
        <taxon>Burkholderiaceae</taxon>
        <taxon>Paraburkholderia</taxon>
    </lineage>
</organism>
<feature type="transmembrane region" description="Helical" evidence="5">
    <location>
        <begin position="175"/>
        <end position="193"/>
    </location>
</feature>
<dbReference type="CDD" id="cd17316">
    <property type="entry name" value="MFS_SV2_like"/>
    <property type="match status" value="1"/>
</dbReference>
<dbReference type="GO" id="GO:0046943">
    <property type="term" value="F:carboxylic acid transmembrane transporter activity"/>
    <property type="evidence" value="ECO:0007669"/>
    <property type="project" value="TreeGrafter"/>
</dbReference>
<feature type="transmembrane region" description="Helical" evidence="5">
    <location>
        <begin position="290"/>
        <end position="315"/>
    </location>
</feature>
<comment type="subcellular location">
    <subcellularLocation>
        <location evidence="1">Membrane</location>
        <topology evidence="1">Multi-pass membrane protein</topology>
    </subcellularLocation>
</comment>
<keyword evidence="8" id="KW-1185">Reference proteome</keyword>
<feature type="transmembrane region" description="Helical" evidence="5">
    <location>
        <begin position="346"/>
        <end position="369"/>
    </location>
</feature>
<dbReference type="AlphaFoldDB" id="A0A1N7SDT2"/>
<evidence type="ECO:0000313" key="7">
    <source>
        <dbReference type="EMBL" id="SIT45504.1"/>
    </source>
</evidence>
<evidence type="ECO:0000256" key="1">
    <source>
        <dbReference type="ARBA" id="ARBA00004141"/>
    </source>
</evidence>
<dbReference type="EMBL" id="CYGY02000047">
    <property type="protein sequence ID" value="SIT45504.1"/>
    <property type="molecule type" value="Genomic_DNA"/>
</dbReference>
<dbReference type="Gene3D" id="1.20.1250.20">
    <property type="entry name" value="MFS general substrate transporter like domains"/>
    <property type="match status" value="1"/>
</dbReference>
<dbReference type="Pfam" id="PF00083">
    <property type="entry name" value="Sugar_tr"/>
    <property type="match status" value="1"/>
</dbReference>
<accession>A0A1N7SDT2</accession>
<feature type="transmembrane region" description="Helical" evidence="5">
    <location>
        <begin position="55"/>
        <end position="76"/>
    </location>
</feature>
<feature type="transmembrane region" description="Helical" evidence="5">
    <location>
        <begin position="381"/>
        <end position="404"/>
    </location>
</feature>
<comment type="caution">
    <text evidence="7">The sequence shown here is derived from an EMBL/GenBank/DDBJ whole genome shotgun (WGS) entry which is preliminary data.</text>
</comment>
<dbReference type="GO" id="GO:0005886">
    <property type="term" value="C:plasma membrane"/>
    <property type="evidence" value="ECO:0007669"/>
    <property type="project" value="TreeGrafter"/>
</dbReference>
<proteinExistence type="predicted"/>
<sequence>MNDELIAARVDRLPVSRFHKRLLLLVSLPFFFDISDIFTFSYAAPALVKEWGLPISSIALLTSAGFFGMFVGATLGGMLSDKIGRKRALVVYVIAYSTFSLANALAPDIPMLIITRVLTGVGISSATAVVMAYIAELFPAKTRGTWQGWAMVIALCGIPITSWVARLVVPSGPDGWRWIFVWGSLGILFLLFVRHFPESPRWLARQGRTEEADRVLRGIEAEVEKTTGPLPEAVTVNRPVEARAHWTSMFKGQYIGRTLTLWAIWIFQTLGFYGFQAWVPTLLVKHGITIVHSLTYITLINIGAVPGALIAVYLADRVERKFSIAAAAALIAVFGLLYGLSFEPVLIVSFGFLVGMLIQTFAALCYAYTPEQYPTDIRNTGAGFAYGMGRLANVGNSFIVAAIFTNFGYVWVFVYIAGAWLATSAVTLIFGARTTGRRLETINPVHEENLEQRLDAHVLRPGDH</sequence>
<dbReference type="PANTHER" id="PTHR23508:SF10">
    <property type="entry name" value="CARBOXYLIC ACID TRANSPORTER PROTEIN HOMOLOG"/>
    <property type="match status" value="1"/>
</dbReference>
<feature type="transmembrane region" description="Helical" evidence="5">
    <location>
        <begin position="259"/>
        <end position="278"/>
    </location>
</feature>
<dbReference type="RefSeq" id="WP_087736687.1">
    <property type="nucleotide sequence ID" value="NZ_CYGY02000047.1"/>
</dbReference>
<gene>
    <name evidence="7" type="primary">yyaJ</name>
    <name evidence="7" type="ORF">BN2476_470020</name>
</gene>
<feature type="transmembrane region" description="Helical" evidence="5">
    <location>
        <begin position="22"/>
        <end position="43"/>
    </location>
</feature>
<feature type="transmembrane region" description="Helical" evidence="5">
    <location>
        <begin position="410"/>
        <end position="430"/>
    </location>
</feature>
<feature type="transmembrane region" description="Helical" evidence="5">
    <location>
        <begin position="88"/>
        <end position="106"/>
    </location>
</feature>
<evidence type="ECO:0000259" key="6">
    <source>
        <dbReference type="PROSITE" id="PS50850"/>
    </source>
</evidence>
<dbReference type="InterPro" id="IPR005828">
    <property type="entry name" value="MFS_sugar_transport-like"/>
</dbReference>
<evidence type="ECO:0000313" key="8">
    <source>
        <dbReference type="Proteomes" id="UP000195569"/>
    </source>
</evidence>
<feature type="transmembrane region" description="Helical" evidence="5">
    <location>
        <begin position="112"/>
        <end position="134"/>
    </location>
</feature>
<feature type="transmembrane region" description="Helical" evidence="5">
    <location>
        <begin position="322"/>
        <end position="340"/>
    </location>
</feature>
<protein>
    <submittedName>
        <fullName evidence="7">Metabolite transport protein YyaJ</fullName>
    </submittedName>
</protein>
<keyword evidence="2 5" id="KW-0812">Transmembrane</keyword>
<dbReference type="OrthoDB" id="5368493at2"/>
<evidence type="ECO:0000256" key="4">
    <source>
        <dbReference type="ARBA" id="ARBA00023136"/>
    </source>
</evidence>
<keyword evidence="4 5" id="KW-0472">Membrane</keyword>
<evidence type="ECO:0000256" key="2">
    <source>
        <dbReference type="ARBA" id="ARBA00022692"/>
    </source>
</evidence>
<evidence type="ECO:0000256" key="5">
    <source>
        <dbReference type="SAM" id="Phobius"/>
    </source>
</evidence>
<dbReference type="PROSITE" id="PS50850">
    <property type="entry name" value="MFS"/>
    <property type="match status" value="1"/>
</dbReference>
<feature type="domain" description="Major facilitator superfamily (MFS) profile" evidence="6">
    <location>
        <begin position="22"/>
        <end position="435"/>
    </location>
</feature>
<reference evidence="7" key="1">
    <citation type="submission" date="2016-12" db="EMBL/GenBank/DDBJ databases">
        <authorList>
            <person name="Moulin L."/>
        </authorList>
    </citation>
    <scope>NUCLEOTIDE SEQUENCE [LARGE SCALE GENOMIC DNA]</scope>
    <source>
        <strain evidence="7">STM 7183</strain>
    </source>
</reference>
<dbReference type="PANTHER" id="PTHR23508">
    <property type="entry name" value="CARBOXYLIC ACID TRANSPORTER PROTEIN HOMOLOG"/>
    <property type="match status" value="1"/>
</dbReference>
<keyword evidence="3 5" id="KW-1133">Transmembrane helix</keyword>